<dbReference type="GeneID" id="107880890"/>
<feature type="region of interest" description="Disordered" evidence="5">
    <location>
        <begin position="160"/>
        <end position="288"/>
    </location>
</feature>
<feature type="compositionally biased region" description="Basic residues" evidence="5">
    <location>
        <begin position="165"/>
        <end position="189"/>
    </location>
</feature>
<feature type="compositionally biased region" description="Pro residues" evidence="5">
    <location>
        <begin position="259"/>
        <end position="269"/>
    </location>
</feature>
<dbReference type="PROSITE" id="PS50966">
    <property type="entry name" value="ZF_SWIM"/>
    <property type="match status" value="1"/>
</dbReference>
<protein>
    <submittedName>
        <fullName evidence="8">Uncharacterized protein LOC107880890</fullName>
    </submittedName>
</protein>
<organism evidence="7 8">
    <name type="scientific">Prunus mume</name>
    <name type="common">Japanese apricot</name>
    <name type="synonym">Armeniaca mume</name>
    <dbReference type="NCBI Taxonomy" id="102107"/>
    <lineage>
        <taxon>Eukaryota</taxon>
        <taxon>Viridiplantae</taxon>
        <taxon>Streptophyta</taxon>
        <taxon>Embryophyta</taxon>
        <taxon>Tracheophyta</taxon>
        <taxon>Spermatophyta</taxon>
        <taxon>Magnoliopsida</taxon>
        <taxon>eudicotyledons</taxon>
        <taxon>Gunneridae</taxon>
        <taxon>Pentapetalae</taxon>
        <taxon>rosids</taxon>
        <taxon>fabids</taxon>
        <taxon>Rosales</taxon>
        <taxon>Rosaceae</taxon>
        <taxon>Amygdaloideae</taxon>
        <taxon>Amygdaleae</taxon>
        <taxon>Prunus</taxon>
    </lineage>
</organism>
<sequence length="288" mass="32023">MCEAFNGALVEVRDKPILTMLERIRYYIMLLIATRRASCEKWKHAVSPRIFGILEKTKKESTWCIPKLAGESLYEVKNHDGSQVVVDLARHCCSCRRWDITGIPCKHACAAIGQLNGDHIAYVDACYKKEAFMRAYGLIVHPMTSEDLWPKCDRPPLMPLLYHKQPGRPRKKRMRQGGHNRRSCPKAKKGSSSQVPCKRKVQKSAQDTTSTKRVTRQSTAKQPVRRRLETGQCSQTPHGSETGQASQTAPALASQIAPAPAPQTAPPSVPAQASQTGQASNTPKKKEV</sequence>
<evidence type="ECO:0000256" key="5">
    <source>
        <dbReference type="SAM" id="MobiDB-lite"/>
    </source>
</evidence>
<evidence type="ECO:0000256" key="1">
    <source>
        <dbReference type="ARBA" id="ARBA00022723"/>
    </source>
</evidence>
<proteinExistence type="predicted"/>
<feature type="compositionally biased region" description="Low complexity" evidence="5">
    <location>
        <begin position="248"/>
        <end position="258"/>
    </location>
</feature>
<dbReference type="SMART" id="SM00575">
    <property type="entry name" value="ZnF_PMZ"/>
    <property type="match status" value="1"/>
</dbReference>
<keyword evidence="1" id="KW-0479">Metal-binding</keyword>
<reference evidence="8" key="2">
    <citation type="submission" date="2025-08" db="UniProtKB">
        <authorList>
            <consortium name="RefSeq"/>
        </authorList>
    </citation>
    <scope>IDENTIFICATION</scope>
</reference>
<dbReference type="RefSeq" id="XP_016648901.1">
    <property type="nucleotide sequence ID" value="XM_016793415.1"/>
</dbReference>
<evidence type="ECO:0000256" key="3">
    <source>
        <dbReference type="ARBA" id="ARBA00022833"/>
    </source>
</evidence>
<keyword evidence="2 4" id="KW-0863">Zinc-finger</keyword>
<name>A0ABM1LNC4_PRUMU</name>
<evidence type="ECO:0000313" key="7">
    <source>
        <dbReference type="Proteomes" id="UP000694861"/>
    </source>
</evidence>
<accession>A0ABM1LNC4</accession>
<reference evidence="7" key="1">
    <citation type="journal article" date="2012" name="Nat. Commun.">
        <title>The genome of Prunus mume.</title>
        <authorList>
            <person name="Zhang Q."/>
            <person name="Chen W."/>
            <person name="Sun L."/>
            <person name="Zhao F."/>
            <person name="Huang B."/>
            <person name="Yang W."/>
            <person name="Tao Y."/>
            <person name="Wang J."/>
            <person name="Yuan Z."/>
            <person name="Fan G."/>
            <person name="Xing Z."/>
            <person name="Han C."/>
            <person name="Pan H."/>
            <person name="Zhong X."/>
            <person name="Shi W."/>
            <person name="Liang X."/>
            <person name="Du D."/>
            <person name="Sun F."/>
            <person name="Xu Z."/>
            <person name="Hao R."/>
            <person name="Lv T."/>
            <person name="Lv Y."/>
            <person name="Zheng Z."/>
            <person name="Sun M."/>
            <person name="Luo L."/>
            <person name="Cai M."/>
            <person name="Gao Y."/>
            <person name="Wang J."/>
            <person name="Yin Y."/>
            <person name="Xu X."/>
            <person name="Cheng T."/>
            <person name="Wang J."/>
        </authorList>
    </citation>
    <scope>NUCLEOTIDE SEQUENCE [LARGE SCALE GENOMIC DNA]</scope>
</reference>
<dbReference type="InterPro" id="IPR007527">
    <property type="entry name" value="Znf_SWIM"/>
</dbReference>
<dbReference type="InterPro" id="IPR006564">
    <property type="entry name" value="Znf_PMZ"/>
</dbReference>
<dbReference type="PANTHER" id="PTHR31973">
    <property type="entry name" value="POLYPROTEIN, PUTATIVE-RELATED"/>
    <property type="match status" value="1"/>
</dbReference>
<keyword evidence="7" id="KW-1185">Reference proteome</keyword>
<feature type="domain" description="SWIM-type" evidence="6">
    <location>
        <begin position="82"/>
        <end position="116"/>
    </location>
</feature>
<feature type="compositionally biased region" description="Polar residues" evidence="5">
    <location>
        <begin position="231"/>
        <end position="247"/>
    </location>
</feature>
<evidence type="ECO:0000259" key="6">
    <source>
        <dbReference type="PROSITE" id="PS50966"/>
    </source>
</evidence>
<evidence type="ECO:0000313" key="8">
    <source>
        <dbReference type="RefSeq" id="XP_016648901.1"/>
    </source>
</evidence>
<dbReference type="PANTHER" id="PTHR31973:SF199">
    <property type="entry name" value="SWIM-TYPE DOMAIN-CONTAINING PROTEIN"/>
    <property type="match status" value="1"/>
</dbReference>
<dbReference type="Proteomes" id="UP000694861">
    <property type="component" value="Linkage group LG4"/>
</dbReference>
<evidence type="ECO:0000256" key="4">
    <source>
        <dbReference type="PROSITE-ProRule" id="PRU00325"/>
    </source>
</evidence>
<feature type="compositionally biased region" description="Polar residues" evidence="5">
    <location>
        <begin position="203"/>
        <end position="221"/>
    </location>
</feature>
<gene>
    <name evidence="8" type="primary">LOC107880890</name>
</gene>
<dbReference type="Pfam" id="PF04434">
    <property type="entry name" value="SWIM"/>
    <property type="match status" value="1"/>
</dbReference>
<evidence type="ECO:0000256" key="2">
    <source>
        <dbReference type="ARBA" id="ARBA00022771"/>
    </source>
</evidence>
<keyword evidence="3" id="KW-0862">Zinc</keyword>